<reference evidence="1 2" key="1">
    <citation type="submission" date="2018-09" db="EMBL/GenBank/DDBJ databases">
        <authorList>
            <person name="Zhu H."/>
        </authorList>
    </citation>
    <scope>NUCLEOTIDE SEQUENCE [LARGE SCALE GENOMIC DNA]</scope>
    <source>
        <strain evidence="1 2">K2R10-39</strain>
    </source>
</reference>
<dbReference type="Proteomes" id="UP000285190">
    <property type="component" value="Unassembled WGS sequence"/>
</dbReference>
<sequence>MHDGLVLALYVQMTCEYLGKKRLFPSFLKQALCQRRHLMFQPERIDVMPEAGIPMSDFQIGDGSAPRKSGGADRAFLHGAISQKCL</sequence>
<evidence type="ECO:0000313" key="1">
    <source>
        <dbReference type="EMBL" id="RJG07581.1"/>
    </source>
</evidence>
<accession>A0A418X5C8</accession>
<protein>
    <submittedName>
        <fullName evidence="1">Uncharacterized protein</fullName>
    </submittedName>
</protein>
<dbReference type="RefSeq" id="WP_119741180.1">
    <property type="nucleotide sequence ID" value="NZ_QYUN01000002.1"/>
</dbReference>
<gene>
    <name evidence="1" type="ORF">D3870_17685</name>
</gene>
<evidence type="ECO:0000313" key="2">
    <source>
        <dbReference type="Proteomes" id="UP000285190"/>
    </source>
</evidence>
<proteinExistence type="predicted"/>
<dbReference type="AlphaFoldDB" id="A0A418X5C8"/>
<keyword evidence="2" id="KW-1185">Reference proteome</keyword>
<comment type="caution">
    <text evidence="1">The sequence shown here is derived from an EMBL/GenBank/DDBJ whole genome shotgun (WGS) entry which is preliminary data.</text>
</comment>
<dbReference type="EMBL" id="QYUN01000002">
    <property type="protein sequence ID" value="RJG07581.1"/>
    <property type="molecule type" value="Genomic_DNA"/>
</dbReference>
<name>A0A418X5C8_9BURK</name>
<organism evidence="1 2">
    <name type="scientific">Noviherbaspirillum cavernae</name>
    <dbReference type="NCBI Taxonomy" id="2320862"/>
    <lineage>
        <taxon>Bacteria</taxon>
        <taxon>Pseudomonadati</taxon>
        <taxon>Pseudomonadota</taxon>
        <taxon>Betaproteobacteria</taxon>
        <taxon>Burkholderiales</taxon>
        <taxon>Oxalobacteraceae</taxon>
        <taxon>Noviherbaspirillum</taxon>
    </lineage>
</organism>